<evidence type="ECO:0000313" key="3">
    <source>
        <dbReference type="EMBL" id="ATZ59302.1"/>
    </source>
</evidence>
<evidence type="ECO:0000256" key="1">
    <source>
        <dbReference type="SAM" id="MobiDB-lite"/>
    </source>
</evidence>
<gene>
    <name evidence="3" type="ORF">BK798_02170</name>
</gene>
<organism evidence="3 4">
    <name type="scientific">Methanobrevibacter smithii</name>
    <dbReference type="NCBI Taxonomy" id="2173"/>
    <lineage>
        <taxon>Archaea</taxon>
        <taxon>Methanobacteriati</taxon>
        <taxon>Methanobacteriota</taxon>
        <taxon>Methanomada group</taxon>
        <taxon>Methanobacteria</taxon>
        <taxon>Methanobacteriales</taxon>
        <taxon>Methanobacteriaceae</taxon>
        <taxon>Methanobrevibacter</taxon>
    </lineage>
</organism>
<evidence type="ECO:0000313" key="4">
    <source>
        <dbReference type="Proteomes" id="UP000232133"/>
    </source>
</evidence>
<dbReference type="EMBL" id="CP017803">
    <property type="protein sequence ID" value="ATZ59302.1"/>
    <property type="molecule type" value="Genomic_DNA"/>
</dbReference>
<feature type="transmembrane region" description="Helical" evidence="2">
    <location>
        <begin position="7"/>
        <end position="32"/>
    </location>
</feature>
<dbReference type="Proteomes" id="UP000232133">
    <property type="component" value="Chromosome"/>
</dbReference>
<feature type="compositionally biased region" description="Basic and acidic residues" evidence="1">
    <location>
        <begin position="67"/>
        <end position="81"/>
    </location>
</feature>
<accession>A0A2H4U5A4</accession>
<dbReference type="AlphaFoldDB" id="A0A2H4U5A4"/>
<dbReference type="GeneID" id="71694870"/>
<proteinExistence type="predicted"/>
<keyword evidence="2" id="KW-1133">Transmembrane helix</keyword>
<protein>
    <submittedName>
        <fullName evidence="3">Uncharacterized protein</fullName>
    </submittedName>
</protein>
<dbReference type="RefSeq" id="WP_004032123.1">
    <property type="nucleotide sequence ID" value="NZ_AP025586.1"/>
</dbReference>
<evidence type="ECO:0000256" key="2">
    <source>
        <dbReference type="SAM" id="Phobius"/>
    </source>
</evidence>
<keyword evidence="2" id="KW-0472">Membrane</keyword>
<name>A0A2H4U5A4_METSM</name>
<feature type="region of interest" description="Disordered" evidence="1">
    <location>
        <begin position="57"/>
        <end position="89"/>
    </location>
</feature>
<keyword evidence="2" id="KW-0812">Transmembrane</keyword>
<reference evidence="3 4" key="1">
    <citation type="submission" date="2016-10" db="EMBL/GenBank/DDBJ databases">
        <authorList>
            <person name="Varghese N."/>
        </authorList>
    </citation>
    <scope>NUCLEOTIDE SEQUENCE [LARGE SCALE GENOMIC DNA]</scope>
    <source>
        <strain evidence="3 4">KB11</strain>
    </source>
</reference>
<sequence length="89" mass="9630">MASKNDGTLVVFMIIALIAFCVGAGIGVSMVISDDGADVANNTTHIENVTHEMTTNLTDTNDDLAYDSEKDESNYLEKGESNLDYSDDY</sequence>